<keyword evidence="1" id="KW-0732">Signal</keyword>
<evidence type="ECO:0000313" key="2">
    <source>
        <dbReference type="EMBL" id="MBW61836.1"/>
    </source>
</evidence>
<reference evidence="2" key="1">
    <citation type="submission" date="2018-01" db="EMBL/GenBank/DDBJ databases">
        <title>An insight into the sialome of Amazonian anophelines.</title>
        <authorList>
            <person name="Ribeiro J.M."/>
            <person name="Scarpassa V."/>
            <person name="Calvo E."/>
        </authorList>
    </citation>
    <scope>NUCLEOTIDE SEQUENCE</scope>
    <source>
        <tissue evidence="2">Salivary glands</tissue>
    </source>
</reference>
<feature type="chain" id="PRO_5014941230" evidence="1">
    <location>
        <begin position="23"/>
        <end position="97"/>
    </location>
</feature>
<organism evidence="2">
    <name type="scientific">Anopheles marajoara</name>
    <dbReference type="NCBI Taxonomy" id="58244"/>
    <lineage>
        <taxon>Eukaryota</taxon>
        <taxon>Metazoa</taxon>
        <taxon>Ecdysozoa</taxon>
        <taxon>Arthropoda</taxon>
        <taxon>Hexapoda</taxon>
        <taxon>Insecta</taxon>
        <taxon>Pterygota</taxon>
        <taxon>Neoptera</taxon>
        <taxon>Endopterygota</taxon>
        <taxon>Diptera</taxon>
        <taxon>Nematocera</taxon>
        <taxon>Culicoidea</taxon>
        <taxon>Culicidae</taxon>
        <taxon>Anophelinae</taxon>
        <taxon>Anopheles</taxon>
    </lineage>
</organism>
<proteinExistence type="predicted"/>
<name>A0A2M4C917_9DIPT</name>
<dbReference type="EMBL" id="GGFJ01012695">
    <property type="protein sequence ID" value="MBW61836.1"/>
    <property type="molecule type" value="Transcribed_RNA"/>
</dbReference>
<evidence type="ECO:0000256" key="1">
    <source>
        <dbReference type="SAM" id="SignalP"/>
    </source>
</evidence>
<protein>
    <submittedName>
        <fullName evidence="2">Putative secreted protein</fullName>
    </submittedName>
</protein>
<accession>A0A2M4C917</accession>
<sequence>MWGTSFLARICCCCFFCDSLNALCDPERESVLAAVLHRFRRSVRAPPCVHVCVRVSSFGIIFSRKGRVYLPRSPQHLTGDAPAASCLYVGHPKRVLP</sequence>
<feature type="signal peptide" evidence="1">
    <location>
        <begin position="1"/>
        <end position="22"/>
    </location>
</feature>
<dbReference type="AlphaFoldDB" id="A0A2M4C917"/>